<gene>
    <name evidence="2" type="ORF">BOTCAL_0084g00260</name>
</gene>
<reference evidence="2 3" key="1">
    <citation type="submission" date="2017-11" db="EMBL/GenBank/DDBJ databases">
        <title>Comparative genomics of Botrytis spp.</title>
        <authorList>
            <person name="Valero-Jimenez C.A."/>
            <person name="Tapia P."/>
            <person name="Veloso J."/>
            <person name="Silva-Moreno E."/>
            <person name="Staats M."/>
            <person name="Valdes J.H."/>
            <person name="Van Kan J.A.L."/>
        </authorList>
    </citation>
    <scope>NUCLEOTIDE SEQUENCE [LARGE SCALE GENOMIC DNA]</scope>
    <source>
        <strain evidence="2 3">MUCL2830</strain>
    </source>
</reference>
<evidence type="ECO:0000259" key="1">
    <source>
        <dbReference type="PROSITE" id="PS51186"/>
    </source>
</evidence>
<name>A0A4Y8D9U4_9HELO</name>
<dbReference type="Pfam" id="PF00583">
    <property type="entry name" value="Acetyltransf_1"/>
    <property type="match status" value="1"/>
</dbReference>
<dbReference type="Gene3D" id="3.40.630.30">
    <property type="match status" value="1"/>
</dbReference>
<protein>
    <recommendedName>
        <fullName evidence="1">N-acetyltransferase domain-containing protein</fullName>
    </recommendedName>
</protein>
<sequence length="248" mass="28957">MAPVVKEVTTQAEFSAVIDCFWDSNYDPYTSFMNILFPISEATEEAYAKAVAESKVRLWSYHEQDPTSHWIYVTDDENTTGVVYSGAHWNFHETSSPYKDGAPELVALWHPEGVGRDFASRVLNQIYRFRGERLWRPHCQLDYMFTYTKQRNKGYGSMLMQWGMERAERMGVEVVVESSEMGYSLYKKFGLRSIDKIAVDMRVDNPTNTWRRLESDFGPVLIWWMWKPRDGIYEAGKTELPWVAKRPA</sequence>
<feature type="domain" description="N-acetyltransferase" evidence="1">
    <location>
        <begin position="56"/>
        <end position="230"/>
    </location>
</feature>
<comment type="caution">
    <text evidence="2">The sequence shown here is derived from an EMBL/GenBank/DDBJ whole genome shotgun (WGS) entry which is preliminary data.</text>
</comment>
<dbReference type="GO" id="GO:0016747">
    <property type="term" value="F:acyltransferase activity, transferring groups other than amino-acyl groups"/>
    <property type="evidence" value="ECO:0007669"/>
    <property type="project" value="InterPro"/>
</dbReference>
<organism evidence="2 3">
    <name type="scientific">Botryotinia calthae</name>
    <dbReference type="NCBI Taxonomy" id="38488"/>
    <lineage>
        <taxon>Eukaryota</taxon>
        <taxon>Fungi</taxon>
        <taxon>Dikarya</taxon>
        <taxon>Ascomycota</taxon>
        <taxon>Pezizomycotina</taxon>
        <taxon>Leotiomycetes</taxon>
        <taxon>Helotiales</taxon>
        <taxon>Sclerotiniaceae</taxon>
        <taxon>Botryotinia</taxon>
    </lineage>
</organism>
<dbReference type="OrthoDB" id="2115692at2759"/>
<dbReference type="PANTHER" id="PTHR42791">
    <property type="entry name" value="GNAT FAMILY ACETYLTRANSFERASE"/>
    <property type="match status" value="1"/>
</dbReference>
<dbReference type="PROSITE" id="PS51186">
    <property type="entry name" value="GNAT"/>
    <property type="match status" value="1"/>
</dbReference>
<keyword evidence="3" id="KW-1185">Reference proteome</keyword>
<dbReference type="EMBL" id="PHWZ01000084">
    <property type="protein sequence ID" value="TEY73047.1"/>
    <property type="molecule type" value="Genomic_DNA"/>
</dbReference>
<dbReference type="CDD" id="cd04301">
    <property type="entry name" value="NAT_SF"/>
    <property type="match status" value="1"/>
</dbReference>
<dbReference type="PANTHER" id="PTHR42791:SF5">
    <property type="entry name" value="HYPOTHETICAL ACETYLTRANSFERASE (EUROFUNG)"/>
    <property type="match status" value="1"/>
</dbReference>
<evidence type="ECO:0000313" key="3">
    <source>
        <dbReference type="Proteomes" id="UP000297299"/>
    </source>
</evidence>
<dbReference type="InterPro" id="IPR016181">
    <property type="entry name" value="Acyl_CoA_acyltransferase"/>
</dbReference>
<evidence type="ECO:0000313" key="2">
    <source>
        <dbReference type="EMBL" id="TEY73047.1"/>
    </source>
</evidence>
<accession>A0A4Y8D9U4</accession>
<dbReference type="InterPro" id="IPR000182">
    <property type="entry name" value="GNAT_dom"/>
</dbReference>
<dbReference type="InterPro" id="IPR052523">
    <property type="entry name" value="Trichothecene_AcTrans"/>
</dbReference>
<dbReference type="Proteomes" id="UP000297299">
    <property type="component" value="Unassembled WGS sequence"/>
</dbReference>
<proteinExistence type="predicted"/>
<dbReference type="AlphaFoldDB" id="A0A4Y8D9U4"/>
<dbReference type="SUPFAM" id="SSF55729">
    <property type="entry name" value="Acyl-CoA N-acyltransferases (Nat)"/>
    <property type="match status" value="1"/>
</dbReference>